<keyword evidence="2" id="KW-0472">Membrane</keyword>
<keyword evidence="4" id="KW-1185">Reference proteome</keyword>
<feature type="transmembrane region" description="Helical" evidence="2">
    <location>
        <begin position="33"/>
        <end position="54"/>
    </location>
</feature>
<sequence length="248" mass="25903">MTPSSVSGLEPPNEEADAPDQMGTTGDMRTGTVVAAVSMGVGALLCFVLAAGFAGGRPGDSAQMSQELFALQERIRVAEAKTVALPGAEDADRGLVAALSASGQVAKLQNDYRYLTPHVAASGGDVDFDASLSGRRNLVPYFAPSVDQARLAPWYLLAGDKDVASGIGTPMSFDSGFEWVAQVPYAITDDSSVEVTWLALETRTGQGETPALLAWASAYYDMHRRTFSGVTTGTTATGEALRLEVTGS</sequence>
<reference evidence="4" key="1">
    <citation type="journal article" date="2019" name="Int. J. Syst. Evol. Microbiol.">
        <title>The Global Catalogue of Microorganisms (GCM) 10K type strain sequencing project: providing services to taxonomists for standard genome sequencing and annotation.</title>
        <authorList>
            <consortium name="The Broad Institute Genomics Platform"/>
            <consortium name="The Broad Institute Genome Sequencing Center for Infectious Disease"/>
            <person name="Wu L."/>
            <person name="Ma J."/>
        </authorList>
    </citation>
    <scope>NUCLEOTIDE SEQUENCE [LARGE SCALE GENOMIC DNA]</scope>
    <source>
        <strain evidence="4">CCM 7044</strain>
    </source>
</reference>
<gene>
    <name evidence="3" type="ORF">ACFS27_13975</name>
</gene>
<dbReference type="EMBL" id="JBHUOG010000002">
    <property type="protein sequence ID" value="MFD2794661.1"/>
    <property type="molecule type" value="Genomic_DNA"/>
</dbReference>
<evidence type="ECO:0000313" key="4">
    <source>
        <dbReference type="Proteomes" id="UP001597479"/>
    </source>
</evidence>
<evidence type="ECO:0000313" key="3">
    <source>
        <dbReference type="EMBL" id="MFD2794661.1"/>
    </source>
</evidence>
<comment type="caution">
    <text evidence="3">The sequence shown here is derived from an EMBL/GenBank/DDBJ whole genome shotgun (WGS) entry which is preliminary data.</text>
</comment>
<name>A0ABW5VUE9_9MICO</name>
<protein>
    <submittedName>
        <fullName evidence="3">Uncharacterized protein</fullName>
    </submittedName>
</protein>
<organism evidence="3 4">
    <name type="scientific">Promicromonospora vindobonensis</name>
    <dbReference type="NCBI Taxonomy" id="195748"/>
    <lineage>
        <taxon>Bacteria</taxon>
        <taxon>Bacillati</taxon>
        <taxon>Actinomycetota</taxon>
        <taxon>Actinomycetes</taxon>
        <taxon>Micrococcales</taxon>
        <taxon>Promicromonosporaceae</taxon>
        <taxon>Promicromonospora</taxon>
    </lineage>
</organism>
<dbReference type="Proteomes" id="UP001597479">
    <property type="component" value="Unassembled WGS sequence"/>
</dbReference>
<accession>A0ABW5VUE9</accession>
<keyword evidence="2" id="KW-0812">Transmembrane</keyword>
<keyword evidence="2" id="KW-1133">Transmembrane helix</keyword>
<dbReference type="RefSeq" id="WP_377183957.1">
    <property type="nucleotide sequence ID" value="NZ_JBHUOG010000002.1"/>
</dbReference>
<evidence type="ECO:0000256" key="2">
    <source>
        <dbReference type="SAM" id="Phobius"/>
    </source>
</evidence>
<proteinExistence type="predicted"/>
<feature type="region of interest" description="Disordered" evidence="1">
    <location>
        <begin position="1"/>
        <end position="27"/>
    </location>
</feature>
<evidence type="ECO:0000256" key="1">
    <source>
        <dbReference type="SAM" id="MobiDB-lite"/>
    </source>
</evidence>